<keyword evidence="1" id="KW-1185">Reference proteome</keyword>
<organism evidence="1 2">
    <name type="scientific">Coffea arabica</name>
    <name type="common">Arabian coffee</name>
    <dbReference type="NCBI Taxonomy" id="13443"/>
    <lineage>
        <taxon>Eukaryota</taxon>
        <taxon>Viridiplantae</taxon>
        <taxon>Streptophyta</taxon>
        <taxon>Embryophyta</taxon>
        <taxon>Tracheophyta</taxon>
        <taxon>Spermatophyta</taxon>
        <taxon>Magnoliopsida</taxon>
        <taxon>eudicotyledons</taxon>
        <taxon>Gunneridae</taxon>
        <taxon>Pentapetalae</taxon>
        <taxon>asterids</taxon>
        <taxon>lamiids</taxon>
        <taxon>Gentianales</taxon>
        <taxon>Rubiaceae</taxon>
        <taxon>Ixoroideae</taxon>
        <taxon>Gardenieae complex</taxon>
        <taxon>Bertiereae - Coffeeae clade</taxon>
        <taxon>Coffeeae</taxon>
        <taxon>Coffea</taxon>
    </lineage>
</organism>
<proteinExistence type="predicted"/>
<evidence type="ECO:0000313" key="2">
    <source>
        <dbReference type="RefSeq" id="XP_071936787.1"/>
    </source>
</evidence>
<protein>
    <submittedName>
        <fullName evidence="2">Uncharacterized protein isoform X2</fullName>
    </submittedName>
</protein>
<name>A0ABM4WYC9_COFAR</name>
<accession>A0ABM4WYC9</accession>
<dbReference type="RefSeq" id="XP_071936787.1">
    <property type="nucleotide sequence ID" value="XM_072080686.1"/>
</dbReference>
<dbReference type="PANTHER" id="PTHR35754:SF2">
    <property type="entry name" value="ATP SYNTHASE SUBUNIT B"/>
    <property type="match status" value="1"/>
</dbReference>
<reference evidence="2" key="1">
    <citation type="submission" date="2025-08" db="UniProtKB">
        <authorList>
            <consortium name="RefSeq"/>
        </authorList>
    </citation>
    <scope>IDENTIFICATION</scope>
    <source>
        <tissue evidence="2">Leaves</tissue>
    </source>
</reference>
<dbReference type="Proteomes" id="UP001652660">
    <property type="component" value="Chromosome 2e"/>
</dbReference>
<sequence length="109" mass="12286">MMRAVHLKSFDYRVLNLLLYQLRGEEVNELHMEFISMSEFLIELSDDIIYGASRAPTMLVIGGSLEESNEALAMAEIDARLFSTVDAHPTRCKVNVDTLLDAVLKLLNV</sequence>
<dbReference type="GeneID" id="113732654"/>
<gene>
    <name evidence="2" type="primary">LOC113732654</name>
</gene>
<evidence type="ECO:0000313" key="1">
    <source>
        <dbReference type="Proteomes" id="UP001652660"/>
    </source>
</evidence>
<dbReference type="PANTHER" id="PTHR35754">
    <property type="entry name" value="ATP SYNTHASE SUBUNIT B"/>
    <property type="match status" value="1"/>
</dbReference>